<evidence type="ECO:0000313" key="1">
    <source>
        <dbReference type="EMBL" id="SDS24280.1"/>
    </source>
</evidence>
<reference evidence="2" key="1">
    <citation type="submission" date="2016-10" db="EMBL/GenBank/DDBJ databases">
        <authorList>
            <person name="Varghese N."/>
            <person name="Submissions S."/>
        </authorList>
    </citation>
    <scope>NUCLEOTIDE SEQUENCE [LARGE SCALE GENOMIC DNA]</scope>
    <source>
        <strain evidence="2">GAS369</strain>
    </source>
</reference>
<proteinExistence type="predicted"/>
<organism evidence="1 2">
    <name type="scientific">Bradyrhizobium canariense</name>
    <dbReference type="NCBI Taxonomy" id="255045"/>
    <lineage>
        <taxon>Bacteria</taxon>
        <taxon>Pseudomonadati</taxon>
        <taxon>Pseudomonadota</taxon>
        <taxon>Alphaproteobacteria</taxon>
        <taxon>Hyphomicrobiales</taxon>
        <taxon>Nitrobacteraceae</taxon>
        <taxon>Bradyrhizobium</taxon>
    </lineage>
</organism>
<dbReference type="EMBL" id="LT629750">
    <property type="protein sequence ID" value="SDS24280.1"/>
    <property type="molecule type" value="Genomic_DNA"/>
</dbReference>
<dbReference type="AlphaFoldDB" id="A0A1H1QLE4"/>
<sequence>MSDQELAVQALSEAQQILEEYLEPTHHDNERLLDRLVEVLERPSVIVAVDRLRRGAGQ</sequence>
<dbReference type="RefSeq" id="WP_167558642.1">
    <property type="nucleotide sequence ID" value="NZ_LT629750.1"/>
</dbReference>
<accession>A0A1H1QLE4</accession>
<name>A0A1H1QLE4_9BRAD</name>
<dbReference type="Proteomes" id="UP000243904">
    <property type="component" value="Chromosome I"/>
</dbReference>
<gene>
    <name evidence="1" type="ORF">SAMN05444158_1448</name>
</gene>
<protein>
    <submittedName>
        <fullName evidence="1">Uncharacterized protein</fullName>
    </submittedName>
</protein>
<keyword evidence="2" id="KW-1185">Reference proteome</keyword>
<evidence type="ECO:0000313" key="2">
    <source>
        <dbReference type="Proteomes" id="UP000243904"/>
    </source>
</evidence>